<dbReference type="Proteomes" id="UP000076798">
    <property type="component" value="Unassembled WGS sequence"/>
</dbReference>
<sequence length="238" mass="25833">MSLSMKPQRRALTLPSRSIFTNNRSTVTLADNGAGRPITANQDPQSEDLNFADILLQGPECEQGSLPDSTEPRLLRLLTSLKKPSKLESQTFYLTSGKTKTSQEGDVAQVDEAQPPLLQSIPPLSLIHAVAPGNINPAQHHDLEDHVPDLGAANNGPYRTTHVEEGASGIHENVQHITTQQIRKPELASPTGSRWGDSEDDEDIVSLVKDPKAVGLLEAEAQREYSSNREGFSSVGPF</sequence>
<keyword evidence="3" id="KW-1185">Reference proteome</keyword>
<dbReference type="EMBL" id="KV428035">
    <property type="protein sequence ID" value="KZT40287.1"/>
    <property type="molecule type" value="Genomic_DNA"/>
</dbReference>
<evidence type="ECO:0000313" key="3">
    <source>
        <dbReference type="Proteomes" id="UP000076798"/>
    </source>
</evidence>
<name>A0A166F4Y4_9AGAM</name>
<feature type="region of interest" description="Disordered" evidence="1">
    <location>
        <begin position="178"/>
        <end position="201"/>
    </location>
</feature>
<reference evidence="2 3" key="1">
    <citation type="journal article" date="2016" name="Mol. Biol. Evol.">
        <title>Comparative Genomics of Early-Diverging Mushroom-Forming Fungi Provides Insights into the Origins of Lignocellulose Decay Capabilities.</title>
        <authorList>
            <person name="Nagy L.G."/>
            <person name="Riley R."/>
            <person name="Tritt A."/>
            <person name="Adam C."/>
            <person name="Daum C."/>
            <person name="Floudas D."/>
            <person name="Sun H."/>
            <person name="Yadav J.S."/>
            <person name="Pangilinan J."/>
            <person name="Larsson K.H."/>
            <person name="Matsuura K."/>
            <person name="Barry K."/>
            <person name="Labutti K."/>
            <person name="Kuo R."/>
            <person name="Ohm R.A."/>
            <person name="Bhattacharya S.S."/>
            <person name="Shirouzu T."/>
            <person name="Yoshinaga Y."/>
            <person name="Martin F.M."/>
            <person name="Grigoriev I.V."/>
            <person name="Hibbett D.S."/>
        </authorList>
    </citation>
    <scope>NUCLEOTIDE SEQUENCE [LARGE SCALE GENOMIC DNA]</scope>
    <source>
        <strain evidence="2 3">HHB10207 ss-3</strain>
    </source>
</reference>
<evidence type="ECO:0000256" key="1">
    <source>
        <dbReference type="SAM" id="MobiDB-lite"/>
    </source>
</evidence>
<accession>A0A166F4Y4</accession>
<dbReference type="AlphaFoldDB" id="A0A166F4Y4"/>
<evidence type="ECO:0000313" key="2">
    <source>
        <dbReference type="EMBL" id="KZT40287.1"/>
    </source>
</evidence>
<organism evidence="2 3">
    <name type="scientific">Sistotremastrum suecicum HHB10207 ss-3</name>
    <dbReference type="NCBI Taxonomy" id="1314776"/>
    <lineage>
        <taxon>Eukaryota</taxon>
        <taxon>Fungi</taxon>
        <taxon>Dikarya</taxon>
        <taxon>Basidiomycota</taxon>
        <taxon>Agaricomycotina</taxon>
        <taxon>Agaricomycetes</taxon>
        <taxon>Sistotremastrales</taxon>
        <taxon>Sistotremastraceae</taxon>
        <taxon>Sistotremastrum</taxon>
    </lineage>
</organism>
<proteinExistence type="predicted"/>
<protein>
    <submittedName>
        <fullName evidence="2">Uncharacterized protein</fullName>
    </submittedName>
</protein>
<gene>
    <name evidence="2" type="ORF">SISSUDRAFT_1060491</name>
</gene>